<reference evidence="3" key="1">
    <citation type="submission" date="2021-02" db="EMBL/GenBank/DDBJ databases">
        <title>Genome sequence Cadophora malorum strain M34.</title>
        <authorList>
            <person name="Stefanovic E."/>
            <person name="Vu D."/>
            <person name="Scully C."/>
            <person name="Dijksterhuis J."/>
            <person name="Roader J."/>
            <person name="Houbraken J."/>
        </authorList>
    </citation>
    <scope>NUCLEOTIDE SEQUENCE</scope>
    <source>
        <strain evidence="3">M34</strain>
    </source>
</reference>
<evidence type="ECO:0000313" key="4">
    <source>
        <dbReference type="Proteomes" id="UP000664132"/>
    </source>
</evidence>
<feature type="chain" id="PRO_5034644532" evidence="2">
    <location>
        <begin position="29"/>
        <end position="1472"/>
    </location>
</feature>
<protein>
    <submittedName>
        <fullName evidence="3">Uncharacterized protein</fullName>
    </submittedName>
</protein>
<dbReference type="Proteomes" id="UP000664132">
    <property type="component" value="Unassembled WGS sequence"/>
</dbReference>
<feature type="compositionally biased region" description="Pro residues" evidence="1">
    <location>
        <begin position="285"/>
        <end position="297"/>
    </location>
</feature>
<feature type="region of interest" description="Disordered" evidence="1">
    <location>
        <begin position="1067"/>
        <end position="1091"/>
    </location>
</feature>
<comment type="caution">
    <text evidence="3">The sequence shown here is derived from an EMBL/GenBank/DDBJ whole genome shotgun (WGS) entry which is preliminary data.</text>
</comment>
<gene>
    <name evidence="3" type="ORF">IFR04_004538</name>
</gene>
<feature type="compositionally biased region" description="Basic and acidic residues" evidence="1">
    <location>
        <begin position="406"/>
        <end position="437"/>
    </location>
</feature>
<feature type="region of interest" description="Disordered" evidence="1">
    <location>
        <begin position="119"/>
        <end position="448"/>
    </location>
</feature>
<feature type="region of interest" description="Disordered" evidence="1">
    <location>
        <begin position="1160"/>
        <end position="1179"/>
    </location>
</feature>
<feature type="compositionally biased region" description="Polar residues" evidence="1">
    <location>
        <begin position="122"/>
        <end position="161"/>
    </location>
</feature>
<feature type="region of interest" description="Disordered" evidence="1">
    <location>
        <begin position="962"/>
        <end position="1000"/>
    </location>
</feature>
<organism evidence="3 4">
    <name type="scientific">Cadophora malorum</name>
    <dbReference type="NCBI Taxonomy" id="108018"/>
    <lineage>
        <taxon>Eukaryota</taxon>
        <taxon>Fungi</taxon>
        <taxon>Dikarya</taxon>
        <taxon>Ascomycota</taxon>
        <taxon>Pezizomycotina</taxon>
        <taxon>Leotiomycetes</taxon>
        <taxon>Helotiales</taxon>
        <taxon>Ploettnerulaceae</taxon>
        <taxon>Cadophora</taxon>
    </lineage>
</organism>
<evidence type="ECO:0000256" key="2">
    <source>
        <dbReference type="SAM" id="SignalP"/>
    </source>
</evidence>
<name>A0A8H7WCN9_9HELO</name>
<feature type="region of interest" description="Disordered" evidence="1">
    <location>
        <begin position="895"/>
        <end position="932"/>
    </location>
</feature>
<feature type="compositionally biased region" description="Pro residues" evidence="1">
    <location>
        <begin position="255"/>
        <end position="275"/>
    </location>
</feature>
<feature type="compositionally biased region" description="Basic and acidic residues" evidence="1">
    <location>
        <begin position="508"/>
        <end position="546"/>
    </location>
</feature>
<sequence length="1472" mass="156368">MVGISQVTLALGVLALATLSMVAAQVQAQIQQPNDPALQNSPPLRARQLVIPEMAIPSLLPVTNLSYTLHRRAVPDANSGLTRGHRQASLDENGENPVDTMGYDTAAKKEYWEGKYERFNNKEPSSSSPRGTPNDIPSQGTVSDLRNKWENNIPSNANSATDSRRGSDPVNNLGDARDMWEENVPSSQRPGAKPPTPQVPEAGSRHKLDDGSQIPDAELNDLIGEQSASVSDLRNKFENMGSFPDSAPQAQQPKPVQPANPAPDMPAPHSQPPSPNQRADSAPAPAKPIPEALPPQPAQAANPMNPADLPKPGTVQDLKNKYENAGNSDAAPKAPSSPDPAPKSEPPPNPQLPSNPSPPVEPLSQPASEPSFADKLRDFSSFHSNRNPISPPVSPKSGSPAPGKRPLHEKINKWEKLSNKDAKRRPEAKYELEDPALHPKPPRPEIPIDAGIDVDAAVQRGMDAVRTRNPEIKSIDKSINDLVKSMQHNAAFRELGDQQIAQIKKMQARRDSEEKEMLKQKADLANKRKRLSEERERLGTDKSEHQQDIAQEAMEDFLDLFRQYNKGIDRMYETIDDIKGLIDATAEMAKVSEANAAAAKELEKSIMEDRARRAAEKAKLGKPSKFKPFEIPPIIQSFNVDDGKISNLKTNVPPHNVPLPEPLPGSLIQADDPMRLALDDIRVKGKLTQETADKLVEAGWGLTPQAEQVLKNYNIPVDNMARAKGAIAGFATAAHLAPAGVLASSPEALELAAMAGSPEILGAVGVGTAAPEIAKIVNAALPVVGTGSEQALQQGVVAAQVAGVAGKETFGLITSGTTAVSKSSYAILAAGAGALGAGLGLVGGFIGGLFARKHTKDDAKHAVYNVVTTQMHTKAETKTVMEHITEILVGETITVKKTRAPEPTAKKSDPKSEKSGKSSNIKTKSTSSTDVPFSTVAKSTAGIKPIPIPIPVPIPIPPHKAHVTNSTRSTPTKTFSSKISSSMSSKLDKPRKPILVPIPVPPYPTNVTNSTKDIASTSSSKVSKASAKIKPVPVPLYPMPKNVTSPAGNISASADPSSNITGFRGPGNVTKSSGRLSASTTRPVAFPPYPMPNVTKSAGNMTVIASTGRLQPPTNLVLYPMVNVTSLSGNMTSVASTATTGRQAQVPPYPMANVTSSAGTMSTSMNPSHASGSWSKSSMPTPYPTMNVSASNRNMSTSAALLNSTEPWSRTSMQPPYPTIYVTTSAGNMTASVTPVSSSFESRNAMSMTPSVVVTLETTEAINSTRPIVRAPYPTAYVTTLALNMSSSTFVHTLASSEMEDITKSIMAPSPTANVTSSAGNMTTTPTLVLTTPSQVPDITSGTLSWQNITVSPTPTPMSQSQNVTLPSLALPSPTKTQPLTNTTMAMLPTTFETLVRSISSIVPKWTNSSTSSAFPALPTSLKSTPVLAVALETAVPELVQDEEVPVLSHEINLKPALNSTMDRTSPFRRRS</sequence>
<accession>A0A8H7WCN9</accession>
<feature type="compositionally biased region" description="Pro residues" evidence="1">
    <location>
        <begin position="335"/>
        <end position="361"/>
    </location>
</feature>
<feature type="compositionally biased region" description="Basic and acidic residues" evidence="1">
    <location>
        <begin position="904"/>
        <end position="916"/>
    </location>
</feature>
<dbReference type="EMBL" id="JAFJYH010000050">
    <property type="protein sequence ID" value="KAG4422386.1"/>
    <property type="molecule type" value="Genomic_DNA"/>
</dbReference>
<feature type="region of interest" description="Disordered" evidence="1">
    <location>
        <begin position="77"/>
        <end position="104"/>
    </location>
</feature>
<keyword evidence="4" id="KW-1185">Reference proteome</keyword>
<feature type="compositionally biased region" description="Low complexity" evidence="1">
    <location>
        <begin position="969"/>
        <end position="985"/>
    </location>
</feature>
<feature type="region of interest" description="Disordered" evidence="1">
    <location>
        <begin position="503"/>
        <end position="546"/>
    </location>
</feature>
<dbReference type="OrthoDB" id="3562513at2759"/>
<evidence type="ECO:0000256" key="1">
    <source>
        <dbReference type="SAM" id="MobiDB-lite"/>
    </source>
</evidence>
<evidence type="ECO:0000313" key="3">
    <source>
        <dbReference type="EMBL" id="KAG4422386.1"/>
    </source>
</evidence>
<feature type="compositionally biased region" description="Low complexity" evidence="1">
    <location>
        <begin position="917"/>
        <end position="929"/>
    </location>
</feature>
<feature type="signal peptide" evidence="2">
    <location>
        <begin position="1"/>
        <end position="28"/>
    </location>
</feature>
<feature type="region of interest" description="Disordered" evidence="1">
    <location>
        <begin position="1355"/>
        <end position="1381"/>
    </location>
</feature>
<feature type="compositionally biased region" description="Low complexity" evidence="1">
    <location>
        <begin position="298"/>
        <end position="307"/>
    </location>
</feature>
<proteinExistence type="predicted"/>
<keyword evidence="2" id="KW-0732">Signal</keyword>
<feature type="compositionally biased region" description="Polar residues" evidence="1">
    <location>
        <begin position="1355"/>
        <end position="1366"/>
    </location>
</feature>
<feature type="compositionally biased region" description="Polar residues" evidence="1">
    <location>
        <begin position="1069"/>
        <end position="1082"/>
    </location>
</feature>